<keyword evidence="2" id="KW-0805">Transcription regulation</keyword>
<organism evidence="6 7">
    <name type="scientific">Actinidia chinensis var. chinensis</name>
    <name type="common">Chinese soft-hair kiwi</name>
    <dbReference type="NCBI Taxonomy" id="1590841"/>
    <lineage>
        <taxon>Eukaryota</taxon>
        <taxon>Viridiplantae</taxon>
        <taxon>Streptophyta</taxon>
        <taxon>Embryophyta</taxon>
        <taxon>Tracheophyta</taxon>
        <taxon>Spermatophyta</taxon>
        <taxon>Magnoliopsida</taxon>
        <taxon>eudicotyledons</taxon>
        <taxon>Gunneridae</taxon>
        <taxon>Pentapetalae</taxon>
        <taxon>asterids</taxon>
        <taxon>Ericales</taxon>
        <taxon>Actinidiaceae</taxon>
        <taxon>Actinidia</taxon>
    </lineage>
</organism>
<evidence type="ECO:0000256" key="1">
    <source>
        <dbReference type="ARBA" id="ARBA00023012"/>
    </source>
</evidence>
<dbReference type="InterPro" id="IPR045279">
    <property type="entry name" value="ARR-like"/>
</dbReference>
<dbReference type="Gene3D" id="3.40.50.2300">
    <property type="match status" value="1"/>
</dbReference>
<dbReference type="GO" id="GO:0000160">
    <property type="term" value="P:phosphorelay signal transduction system"/>
    <property type="evidence" value="ECO:0007669"/>
    <property type="project" value="UniProtKB-KW"/>
</dbReference>
<keyword evidence="7" id="KW-1185">Reference proteome</keyword>
<evidence type="ECO:0000256" key="3">
    <source>
        <dbReference type="ARBA" id="ARBA00023163"/>
    </source>
</evidence>
<dbReference type="PROSITE" id="PS50110">
    <property type="entry name" value="RESPONSE_REGULATORY"/>
    <property type="match status" value="1"/>
</dbReference>
<comment type="caution">
    <text evidence="6">The sequence shown here is derived from an EMBL/GenBank/DDBJ whole genome shotgun (WGS) entry which is preliminary data.</text>
</comment>
<dbReference type="SUPFAM" id="SSF52172">
    <property type="entry name" value="CheY-like"/>
    <property type="match status" value="1"/>
</dbReference>
<sequence>MDKGKSIVSRGGYRIQNNNINDTNDRSKVRILLCDSDPESCQEVFSLLCKCSYQVTTVLAADVIHKLNIEGSCIDIILAEANILVANGADILKYIMRNMELKRIPLIILSKPDQLSLISKCLRLGAADYLVKPPSENELLNLWMHVGITGASH</sequence>
<dbReference type="STRING" id="1590841.A0A2R6QH70"/>
<dbReference type="OMA" id="WTHMKRN"/>
<dbReference type="EMBL" id="NKQK01000016">
    <property type="protein sequence ID" value="PSS07936.1"/>
    <property type="molecule type" value="Genomic_DNA"/>
</dbReference>
<name>A0A2R6QH70_ACTCC</name>
<gene>
    <name evidence="6" type="ORF">CEY00_Acc18293</name>
</gene>
<dbReference type="OrthoDB" id="60033at2759"/>
<evidence type="ECO:0000259" key="5">
    <source>
        <dbReference type="PROSITE" id="PS50110"/>
    </source>
</evidence>
<dbReference type="InterPro" id="IPR001789">
    <property type="entry name" value="Sig_transdc_resp-reg_receiver"/>
</dbReference>
<keyword evidence="1" id="KW-0902">Two-component regulatory system</keyword>
<dbReference type="InterPro" id="IPR011006">
    <property type="entry name" value="CheY-like_superfamily"/>
</dbReference>
<keyword evidence="3" id="KW-0804">Transcription</keyword>
<evidence type="ECO:0000313" key="6">
    <source>
        <dbReference type="EMBL" id="PSS07936.1"/>
    </source>
</evidence>
<evidence type="ECO:0000313" key="7">
    <source>
        <dbReference type="Proteomes" id="UP000241394"/>
    </source>
</evidence>
<dbReference type="SMART" id="SM00448">
    <property type="entry name" value="REC"/>
    <property type="match status" value="1"/>
</dbReference>
<dbReference type="AlphaFoldDB" id="A0A2R6QH70"/>
<dbReference type="InParanoid" id="A0A2R6QH70"/>
<dbReference type="PANTHER" id="PTHR43874:SF192">
    <property type="entry name" value="TWO-COMPONENT RESPONSE REGULATOR-LIKE APRR1"/>
    <property type="match status" value="1"/>
</dbReference>
<comment type="caution">
    <text evidence="4">Lacks conserved residue(s) required for the propagation of feature annotation.</text>
</comment>
<protein>
    <submittedName>
        <fullName evidence="6">Two-component response regulator-like</fullName>
    </submittedName>
</protein>
<evidence type="ECO:0000256" key="4">
    <source>
        <dbReference type="PROSITE-ProRule" id="PRU00169"/>
    </source>
</evidence>
<reference evidence="7" key="2">
    <citation type="journal article" date="2018" name="BMC Genomics">
        <title>A manually annotated Actinidia chinensis var. chinensis (kiwifruit) genome highlights the challenges associated with draft genomes and gene prediction in plants.</title>
        <authorList>
            <person name="Pilkington S.M."/>
            <person name="Crowhurst R."/>
            <person name="Hilario E."/>
            <person name="Nardozza S."/>
            <person name="Fraser L."/>
            <person name="Peng Y."/>
            <person name="Gunaseelan K."/>
            <person name="Simpson R."/>
            <person name="Tahir J."/>
            <person name="Deroles S.C."/>
            <person name="Templeton K."/>
            <person name="Luo Z."/>
            <person name="Davy M."/>
            <person name="Cheng C."/>
            <person name="McNeilage M."/>
            <person name="Scaglione D."/>
            <person name="Liu Y."/>
            <person name="Zhang Q."/>
            <person name="Datson P."/>
            <person name="De Silva N."/>
            <person name="Gardiner S.E."/>
            <person name="Bassett H."/>
            <person name="Chagne D."/>
            <person name="McCallum J."/>
            <person name="Dzierzon H."/>
            <person name="Deng C."/>
            <person name="Wang Y.Y."/>
            <person name="Barron L."/>
            <person name="Manako K."/>
            <person name="Bowen J."/>
            <person name="Foster T.M."/>
            <person name="Erridge Z.A."/>
            <person name="Tiffin H."/>
            <person name="Waite C.N."/>
            <person name="Davies K.M."/>
            <person name="Grierson E.P."/>
            <person name="Laing W.A."/>
            <person name="Kirk R."/>
            <person name="Chen X."/>
            <person name="Wood M."/>
            <person name="Montefiori M."/>
            <person name="Brummell D.A."/>
            <person name="Schwinn K.E."/>
            <person name="Catanach A."/>
            <person name="Fullerton C."/>
            <person name="Li D."/>
            <person name="Meiyalaghan S."/>
            <person name="Nieuwenhuizen N."/>
            <person name="Read N."/>
            <person name="Prakash R."/>
            <person name="Hunter D."/>
            <person name="Zhang H."/>
            <person name="McKenzie M."/>
            <person name="Knabel M."/>
            <person name="Harris A."/>
            <person name="Allan A.C."/>
            <person name="Gleave A."/>
            <person name="Chen A."/>
            <person name="Janssen B.J."/>
            <person name="Plunkett B."/>
            <person name="Ampomah-Dwamena C."/>
            <person name="Voogd C."/>
            <person name="Leif D."/>
            <person name="Lafferty D."/>
            <person name="Souleyre E.J.F."/>
            <person name="Varkonyi-Gasic E."/>
            <person name="Gambi F."/>
            <person name="Hanley J."/>
            <person name="Yao J.L."/>
            <person name="Cheung J."/>
            <person name="David K.M."/>
            <person name="Warren B."/>
            <person name="Marsh K."/>
            <person name="Snowden K.C."/>
            <person name="Lin-Wang K."/>
            <person name="Brian L."/>
            <person name="Martinez-Sanchez M."/>
            <person name="Wang M."/>
            <person name="Ileperuma N."/>
            <person name="Macnee N."/>
            <person name="Campin R."/>
            <person name="McAtee P."/>
            <person name="Drummond R.S.M."/>
            <person name="Espley R.V."/>
            <person name="Ireland H.S."/>
            <person name="Wu R."/>
            <person name="Atkinson R.G."/>
            <person name="Karunairetnam S."/>
            <person name="Bulley S."/>
            <person name="Chunkath S."/>
            <person name="Hanley Z."/>
            <person name="Storey R."/>
            <person name="Thrimawithana A.H."/>
            <person name="Thomson S."/>
            <person name="David C."/>
            <person name="Testolin R."/>
            <person name="Huang H."/>
            <person name="Hellens R.P."/>
            <person name="Schaffer R.J."/>
        </authorList>
    </citation>
    <scope>NUCLEOTIDE SEQUENCE [LARGE SCALE GENOMIC DNA]</scope>
    <source>
        <strain evidence="7">cv. Red5</strain>
    </source>
</reference>
<evidence type="ECO:0000256" key="2">
    <source>
        <dbReference type="ARBA" id="ARBA00023015"/>
    </source>
</evidence>
<dbReference type="Pfam" id="PF00072">
    <property type="entry name" value="Response_reg"/>
    <property type="match status" value="1"/>
</dbReference>
<dbReference type="Proteomes" id="UP000241394">
    <property type="component" value="Chromosome LG16"/>
</dbReference>
<dbReference type="PANTHER" id="PTHR43874">
    <property type="entry name" value="TWO-COMPONENT RESPONSE REGULATOR"/>
    <property type="match status" value="1"/>
</dbReference>
<dbReference type="GO" id="GO:0009736">
    <property type="term" value="P:cytokinin-activated signaling pathway"/>
    <property type="evidence" value="ECO:0007669"/>
    <property type="project" value="InterPro"/>
</dbReference>
<feature type="domain" description="Response regulatory" evidence="5">
    <location>
        <begin position="30"/>
        <end position="147"/>
    </location>
</feature>
<proteinExistence type="predicted"/>
<accession>A0A2R6QH70</accession>
<dbReference type="Gramene" id="PSS07936">
    <property type="protein sequence ID" value="PSS07936"/>
    <property type="gene ID" value="CEY00_Acc18293"/>
</dbReference>
<reference evidence="6 7" key="1">
    <citation type="submission" date="2017-07" db="EMBL/GenBank/DDBJ databases">
        <title>An improved, manually edited Actinidia chinensis var. chinensis (kiwifruit) genome highlights the challenges associated with draft genomes and gene prediction in plants.</title>
        <authorList>
            <person name="Pilkington S."/>
            <person name="Crowhurst R."/>
            <person name="Hilario E."/>
            <person name="Nardozza S."/>
            <person name="Fraser L."/>
            <person name="Peng Y."/>
            <person name="Gunaseelan K."/>
            <person name="Simpson R."/>
            <person name="Tahir J."/>
            <person name="Deroles S."/>
            <person name="Templeton K."/>
            <person name="Luo Z."/>
            <person name="Davy M."/>
            <person name="Cheng C."/>
            <person name="Mcneilage M."/>
            <person name="Scaglione D."/>
            <person name="Liu Y."/>
            <person name="Zhang Q."/>
            <person name="Datson P."/>
            <person name="De Silva N."/>
            <person name="Gardiner S."/>
            <person name="Bassett H."/>
            <person name="Chagne D."/>
            <person name="Mccallum J."/>
            <person name="Dzierzon H."/>
            <person name="Deng C."/>
            <person name="Wang Y.-Y."/>
            <person name="Barron N."/>
            <person name="Manako K."/>
            <person name="Bowen J."/>
            <person name="Foster T."/>
            <person name="Erridge Z."/>
            <person name="Tiffin H."/>
            <person name="Waite C."/>
            <person name="Davies K."/>
            <person name="Grierson E."/>
            <person name="Laing W."/>
            <person name="Kirk R."/>
            <person name="Chen X."/>
            <person name="Wood M."/>
            <person name="Montefiori M."/>
            <person name="Brummell D."/>
            <person name="Schwinn K."/>
            <person name="Catanach A."/>
            <person name="Fullerton C."/>
            <person name="Li D."/>
            <person name="Meiyalaghan S."/>
            <person name="Nieuwenhuizen N."/>
            <person name="Read N."/>
            <person name="Prakash R."/>
            <person name="Hunter D."/>
            <person name="Zhang H."/>
            <person name="Mckenzie M."/>
            <person name="Knabel M."/>
            <person name="Harris A."/>
            <person name="Allan A."/>
            <person name="Chen A."/>
            <person name="Janssen B."/>
            <person name="Plunkett B."/>
            <person name="Dwamena C."/>
            <person name="Voogd C."/>
            <person name="Leif D."/>
            <person name="Lafferty D."/>
            <person name="Souleyre E."/>
            <person name="Varkonyi-Gasic E."/>
            <person name="Gambi F."/>
            <person name="Hanley J."/>
            <person name="Yao J.-L."/>
            <person name="Cheung J."/>
            <person name="David K."/>
            <person name="Warren B."/>
            <person name="Marsh K."/>
            <person name="Snowden K."/>
            <person name="Lin-Wang K."/>
            <person name="Brian L."/>
            <person name="Martinez-Sanchez M."/>
            <person name="Wang M."/>
            <person name="Ileperuma N."/>
            <person name="Macnee N."/>
            <person name="Campin R."/>
            <person name="Mcatee P."/>
            <person name="Drummond R."/>
            <person name="Espley R."/>
            <person name="Ireland H."/>
            <person name="Wu R."/>
            <person name="Atkinson R."/>
            <person name="Karunairetnam S."/>
            <person name="Bulley S."/>
            <person name="Chunkath S."/>
            <person name="Hanley Z."/>
            <person name="Storey R."/>
            <person name="Thrimawithana A."/>
            <person name="Thomson S."/>
            <person name="David C."/>
            <person name="Testolin R."/>
        </authorList>
    </citation>
    <scope>NUCLEOTIDE SEQUENCE [LARGE SCALE GENOMIC DNA]</scope>
    <source>
        <strain evidence="7">cv. Red5</strain>
        <tissue evidence="6">Young leaf</tissue>
    </source>
</reference>